<keyword evidence="3" id="KW-1185">Reference proteome</keyword>
<name>A0ABZ2YM88_9BACT</name>
<dbReference type="EMBL" id="CP149822">
    <property type="protein sequence ID" value="WZN40688.1"/>
    <property type="molecule type" value="Genomic_DNA"/>
</dbReference>
<gene>
    <name evidence="2" type="ORF">WJU16_22250</name>
</gene>
<evidence type="ECO:0000256" key="1">
    <source>
        <dbReference type="SAM" id="SignalP"/>
    </source>
</evidence>
<protein>
    <submittedName>
        <fullName evidence="2">Uncharacterized protein</fullName>
    </submittedName>
</protein>
<dbReference type="Proteomes" id="UP001485459">
    <property type="component" value="Chromosome"/>
</dbReference>
<evidence type="ECO:0000313" key="3">
    <source>
        <dbReference type="Proteomes" id="UP001485459"/>
    </source>
</evidence>
<feature type="signal peptide" evidence="1">
    <location>
        <begin position="1"/>
        <end position="19"/>
    </location>
</feature>
<feature type="chain" id="PRO_5047314827" evidence="1">
    <location>
        <begin position="20"/>
        <end position="151"/>
    </location>
</feature>
<organism evidence="2 3">
    <name type="scientific">Chitinophaga pollutisoli</name>
    <dbReference type="NCBI Taxonomy" id="3133966"/>
    <lineage>
        <taxon>Bacteria</taxon>
        <taxon>Pseudomonadati</taxon>
        <taxon>Bacteroidota</taxon>
        <taxon>Chitinophagia</taxon>
        <taxon>Chitinophagales</taxon>
        <taxon>Chitinophagaceae</taxon>
        <taxon>Chitinophaga</taxon>
    </lineage>
</organism>
<dbReference type="RefSeq" id="WP_126247880.1">
    <property type="nucleotide sequence ID" value="NZ_CP149822.1"/>
</dbReference>
<proteinExistence type="predicted"/>
<keyword evidence="1" id="KW-0732">Signal</keyword>
<accession>A0ABZ2YM88</accession>
<sequence length="151" mass="17570">MKTVKFLIIFSLITFHAFAVTQPSRDQAIIKKFLTYIAGPRWHIDTVVSKYVVFYAEESKVASRATRKMYLSMAVADLVEQVKRVKIDDLKIIPYNDVDEKLQIMTLGPDYRQRSYVVTDPSGKFVRYFLLKDDQIESFVLFQGKAYLLLN</sequence>
<reference evidence="3" key="1">
    <citation type="submission" date="2024-03" db="EMBL/GenBank/DDBJ databases">
        <title>Chitinophaga horti sp. nov., isolated from garden soil.</title>
        <authorList>
            <person name="Lee D.S."/>
            <person name="Han D.M."/>
            <person name="Baek J.H."/>
            <person name="Choi D.G."/>
            <person name="Jeon J.H."/>
            <person name="Jeon C.O."/>
        </authorList>
    </citation>
    <scope>NUCLEOTIDE SEQUENCE [LARGE SCALE GENOMIC DNA]</scope>
    <source>
        <strain evidence="3">GPA1</strain>
    </source>
</reference>
<evidence type="ECO:0000313" key="2">
    <source>
        <dbReference type="EMBL" id="WZN40688.1"/>
    </source>
</evidence>